<dbReference type="PANTHER" id="PTHR11571">
    <property type="entry name" value="GLUTATHIONE S-TRANSFERASE"/>
    <property type="match status" value="1"/>
</dbReference>
<dbReference type="PROSITE" id="PS50405">
    <property type="entry name" value="GST_CTER"/>
    <property type="match status" value="1"/>
</dbReference>
<reference evidence="8" key="1">
    <citation type="submission" date="2014-12" db="EMBL/GenBank/DDBJ databases">
        <title>Nine GSTs of the Chinese white pine beetle, Dendroctonus armandi (Curculionidae: Scolytinae), and their transcript levels under different development stages and treatments.</title>
        <authorList>
            <person name="Dai L."/>
            <person name="Chen H."/>
        </authorList>
    </citation>
    <scope>NUCLEOTIDE SEQUENCE</scope>
</reference>
<comment type="subunit">
    <text evidence="1">Homodimer.</text>
</comment>
<dbReference type="CDD" id="cd03039">
    <property type="entry name" value="GST_N_Sigma_like"/>
    <property type="match status" value="1"/>
</dbReference>
<dbReference type="SUPFAM" id="SSF52833">
    <property type="entry name" value="Thioredoxin-like"/>
    <property type="match status" value="1"/>
</dbReference>
<evidence type="ECO:0000259" key="6">
    <source>
        <dbReference type="PROSITE" id="PS50404"/>
    </source>
</evidence>
<organism evidence="8">
    <name type="scientific">Dendroctonus armandi</name>
    <dbReference type="NCBI Taxonomy" id="77159"/>
    <lineage>
        <taxon>Eukaryota</taxon>
        <taxon>Metazoa</taxon>
        <taxon>Ecdysozoa</taxon>
        <taxon>Arthropoda</taxon>
        <taxon>Hexapoda</taxon>
        <taxon>Insecta</taxon>
        <taxon>Pterygota</taxon>
        <taxon>Neoptera</taxon>
        <taxon>Endopterygota</taxon>
        <taxon>Coleoptera</taxon>
        <taxon>Polyphaga</taxon>
        <taxon>Cucujiformia</taxon>
        <taxon>Curculionidae</taxon>
        <taxon>Scolytinae</taxon>
        <taxon>Dendroctonus</taxon>
    </lineage>
</organism>
<dbReference type="Gene3D" id="3.40.30.10">
    <property type="entry name" value="Glutaredoxin"/>
    <property type="match status" value="1"/>
</dbReference>
<dbReference type="Pfam" id="PF02798">
    <property type="entry name" value="GST_N"/>
    <property type="match status" value="1"/>
</dbReference>
<dbReference type="EMBL" id="KP258219">
    <property type="protein sequence ID" value="AJE61307.1"/>
    <property type="molecule type" value="mRNA"/>
</dbReference>
<evidence type="ECO:0000256" key="2">
    <source>
        <dbReference type="ARBA" id="ARBA00012452"/>
    </source>
</evidence>
<evidence type="ECO:0000259" key="7">
    <source>
        <dbReference type="PROSITE" id="PS50405"/>
    </source>
</evidence>
<dbReference type="PROSITE" id="PS50404">
    <property type="entry name" value="GST_NTER"/>
    <property type="match status" value="1"/>
</dbReference>
<dbReference type="InterPro" id="IPR004046">
    <property type="entry name" value="GST_C"/>
</dbReference>
<evidence type="ECO:0000256" key="1">
    <source>
        <dbReference type="ARBA" id="ARBA00011738"/>
    </source>
</evidence>
<dbReference type="PANTHER" id="PTHR11571:SF224">
    <property type="entry name" value="HEMATOPOIETIC PROSTAGLANDIN D SYNTHASE"/>
    <property type="match status" value="1"/>
</dbReference>
<dbReference type="SFLD" id="SFLDG00363">
    <property type="entry name" value="AMPS_(cytGST):_Alpha-__Mu-__Pi"/>
    <property type="match status" value="1"/>
</dbReference>
<dbReference type="SFLD" id="SFLDG01205">
    <property type="entry name" value="AMPS.1"/>
    <property type="match status" value="1"/>
</dbReference>
<dbReference type="InterPro" id="IPR036282">
    <property type="entry name" value="Glutathione-S-Trfase_C_sf"/>
</dbReference>
<dbReference type="SFLD" id="SFLDS00019">
    <property type="entry name" value="Glutathione_Transferase_(cytos"/>
    <property type="match status" value="1"/>
</dbReference>
<feature type="domain" description="GST C-terminal" evidence="7">
    <location>
        <begin position="90"/>
        <end position="213"/>
    </location>
</feature>
<dbReference type="Pfam" id="PF14497">
    <property type="entry name" value="GST_C_3"/>
    <property type="match status" value="1"/>
</dbReference>
<dbReference type="GO" id="GO:0006749">
    <property type="term" value="P:glutathione metabolic process"/>
    <property type="evidence" value="ECO:0007669"/>
    <property type="project" value="TreeGrafter"/>
</dbReference>
<comment type="similarity">
    <text evidence="4">Belongs to the GST superfamily. Sigma family.</text>
</comment>
<dbReference type="InterPro" id="IPR050213">
    <property type="entry name" value="GST_superfamily"/>
</dbReference>
<proteinExistence type="evidence at transcript level"/>
<dbReference type="CDD" id="cd03192">
    <property type="entry name" value="GST_C_Sigma_like"/>
    <property type="match status" value="1"/>
</dbReference>
<gene>
    <name evidence="8" type="primary">GSTs2</name>
</gene>
<dbReference type="AlphaFoldDB" id="A0A0C4X190"/>
<feature type="domain" description="GST N-terminal" evidence="6">
    <location>
        <begin position="11"/>
        <end position="88"/>
    </location>
</feature>
<evidence type="ECO:0000313" key="8">
    <source>
        <dbReference type="EMBL" id="AJE61307.1"/>
    </source>
</evidence>
<dbReference type="GO" id="GO:0004364">
    <property type="term" value="F:glutathione transferase activity"/>
    <property type="evidence" value="ECO:0007669"/>
    <property type="project" value="UniProtKB-EC"/>
</dbReference>
<keyword evidence="3 8" id="KW-0808">Transferase</keyword>
<dbReference type="InterPro" id="IPR036249">
    <property type="entry name" value="Thioredoxin-like_sf"/>
</dbReference>
<dbReference type="InterPro" id="IPR040079">
    <property type="entry name" value="Glutathione_S-Trfase"/>
</dbReference>
<dbReference type="FunFam" id="1.20.1050.10:FF:000030">
    <property type="entry name" value="Glutathione S-transferase S1"/>
    <property type="match status" value="1"/>
</dbReference>
<accession>A0A0C4X190</accession>
<comment type="catalytic activity">
    <reaction evidence="5">
        <text>RX + glutathione = an S-substituted glutathione + a halide anion + H(+)</text>
        <dbReference type="Rhea" id="RHEA:16437"/>
        <dbReference type="ChEBI" id="CHEBI:15378"/>
        <dbReference type="ChEBI" id="CHEBI:16042"/>
        <dbReference type="ChEBI" id="CHEBI:17792"/>
        <dbReference type="ChEBI" id="CHEBI:57925"/>
        <dbReference type="ChEBI" id="CHEBI:90779"/>
        <dbReference type="EC" id="2.5.1.18"/>
    </reaction>
</comment>
<sequence>MGTVEIEMEPPSASLTYFELPGLAEPIRWLLAYGKIKYVENPISFHIWGAYKGTTPAGQLPILKIHGKVLHQSMAISRYLGNILDLAGKTPLENWEIDAAVDTVTDLRLKIVACSMEQDPVNKVFLTDALRNEFLPEFLGNLDNQARINNGHLALNKMTWADIVFAATDYFLNDVYTKTFPGELLTGYSNLIKIVTRVKKIPAIKKWLETKST</sequence>
<dbReference type="SUPFAM" id="SSF47616">
    <property type="entry name" value="GST C-terminal domain-like"/>
    <property type="match status" value="1"/>
</dbReference>
<dbReference type="EC" id="2.5.1.18" evidence="2"/>
<name>A0A0C4X190_9CUCU</name>
<evidence type="ECO:0000256" key="3">
    <source>
        <dbReference type="ARBA" id="ARBA00022679"/>
    </source>
</evidence>
<dbReference type="Gene3D" id="1.20.1050.10">
    <property type="match status" value="1"/>
</dbReference>
<protein>
    <recommendedName>
        <fullName evidence="2">glutathione transferase</fullName>
        <ecNumber evidence="2">2.5.1.18</ecNumber>
    </recommendedName>
</protein>
<dbReference type="InterPro" id="IPR004045">
    <property type="entry name" value="Glutathione_S-Trfase_N"/>
</dbReference>
<dbReference type="InterPro" id="IPR010987">
    <property type="entry name" value="Glutathione-S-Trfase_C-like"/>
</dbReference>
<evidence type="ECO:0000256" key="4">
    <source>
        <dbReference type="ARBA" id="ARBA00038317"/>
    </source>
</evidence>
<evidence type="ECO:0000256" key="5">
    <source>
        <dbReference type="ARBA" id="ARBA00047960"/>
    </source>
</evidence>